<name>A0ACC0DQV5_9BASI</name>
<gene>
    <name evidence="1" type="ORF">MJO28_015514</name>
</gene>
<sequence length="82" mass="9282">MIDYRFESFFKDRSSLSSTGASKQESLEVSIDPLIDSDWLIGDRISTINRGLIVIALGWPILKQNSPLNLRPHRSFQMCLVG</sequence>
<keyword evidence="2" id="KW-1185">Reference proteome</keyword>
<evidence type="ECO:0000313" key="1">
    <source>
        <dbReference type="EMBL" id="KAI7936615.1"/>
    </source>
</evidence>
<dbReference type="EMBL" id="CM045881">
    <property type="protein sequence ID" value="KAI7936615.1"/>
    <property type="molecule type" value="Genomic_DNA"/>
</dbReference>
<accession>A0ACC0DQV5</accession>
<proteinExistence type="predicted"/>
<dbReference type="Proteomes" id="UP001060170">
    <property type="component" value="Chromosome 17"/>
</dbReference>
<reference evidence="2" key="2">
    <citation type="journal article" date="2018" name="Mol. Plant Microbe Interact.">
        <title>Genome sequence resources for the wheat stripe rust pathogen (Puccinia striiformis f. sp. tritici) and the barley stripe rust pathogen (Puccinia striiformis f. sp. hordei).</title>
        <authorList>
            <person name="Xia C."/>
            <person name="Wang M."/>
            <person name="Yin C."/>
            <person name="Cornejo O.E."/>
            <person name="Hulbert S.H."/>
            <person name="Chen X."/>
        </authorList>
    </citation>
    <scope>NUCLEOTIDE SEQUENCE [LARGE SCALE GENOMIC DNA]</scope>
    <source>
        <strain evidence="2">93-210</strain>
    </source>
</reference>
<reference evidence="1 2" key="3">
    <citation type="journal article" date="2022" name="Microbiol. Spectr.">
        <title>Folding features and dynamics of 3D genome architecture in plant fungal pathogens.</title>
        <authorList>
            <person name="Xia C."/>
        </authorList>
    </citation>
    <scope>NUCLEOTIDE SEQUENCE [LARGE SCALE GENOMIC DNA]</scope>
    <source>
        <strain evidence="1 2">93-210</strain>
    </source>
</reference>
<organism evidence="1 2">
    <name type="scientific">Puccinia striiformis f. sp. tritici</name>
    <dbReference type="NCBI Taxonomy" id="168172"/>
    <lineage>
        <taxon>Eukaryota</taxon>
        <taxon>Fungi</taxon>
        <taxon>Dikarya</taxon>
        <taxon>Basidiomycota</taxon>
        <taxon>Pucciniomycotina</taxon>
        <taxon>Pucciniomycetes</taxon>
        <taxon>Pucciniales</taxon>
        <taxon>Pucciniaceae</taxon>
        <taxon>Puccinia</taxon>
    </lineage>
</organism>
<protein>
    <submittedName>
        <fullName evidence="1">Uncharacterized protein</fullName>
    </submittedName>
</protein>
<comment type="caution">
    <text evidence="1">The sequence shown here is derived from an EMBL/GenBank/DDBJ whole genome shotgun (WGS) entry which is preliminary data.</text>
</comment>
<reference evidence="2" key="1">
    <citation type="journal article" date="2018" name="BMC Genomics">
        <title>Genomic insights into host adaptation between the wheat stripe rust pathogen (Puccinia striiformis f. sp. tritici) and the barley stripe rust pathogen (Puccinia striiformis f. sp. hordei).</title>
        <authorList>
            <person name="Xia C."/>
            <person name="Wang M."/>
            <person name="Yin C."/>
            <person name="Cornejo O.E."/>
            <person name="Hulbert S.H."/>
            <person name="Chen X."/>
        </authorList>
    </citation>
    <scope>NUCLEOTIDE SEQUENCE [LARGE SCALE GENOMIC DNA]</scope>
    <source>
        <strain evidence="2">93-210</strain>
    </source>
</reference>
<evidence type="ECO:0000313" key="2">
    <source>
        <dbReference type="Proteomes" id="UP001060170"/>
    </source>
</evidence>